<proteinExistence type="predicted"/>
<keyword evidence="3" id="KW-1185">Reference proteome</keyword>
<feature type="domain" description="HTH cro/C1-type" evidence="1">
    <location>
        <begin position="6"/>
        <end position="60"/>
    </location>
</feature>
<accession>A0ABS2FZF5</accession>
<dbReference type="InterPro" id="IPR001387">
    <property type="entry name" value="Cro/C1-type_HTH"/>
</dbReference>
<dbReference type="SUPFAM" id="SSF47413">
    <property type="entry name" value="lambda repressor-like DNA-binding domains"/>
    <property type="match status" value="1"/>
</dbReference>
<dbReference type="PROSITE" id="PS50943">
    <property type="entry name" value="HTH_CROC1"/>
    <property type="match status" value="1"/>
</dbReference>
<sequence length="76" mass="9242">MKYPRLRQMRIENHMTQKDVAEQLACSQNCYSKYERGEREMPLRYWVQLAGYYRVSLDYLAGRTDKKEPHHFGGRR</sequence>
<reference evidence="2 3" key="1">
    <citation type="journal article" date="2021" name="Sci. Rep.">
        <title>The distribution of antibiotic resistance genes in chicken gut microbiota commensals.</title>
        <authorList>
            <person name="Juricova H."/>
            <person name="Matiasovicova J."/>
            <person name="Kubasova T."/>
            <person name="Cejkova D."/>
            <person name="Rychlik I."/>
        </authorList>
    </citation>
    <scope>NUCLEOTIDE SEQUENCE [LARGE SCALE GENOMIC DNA]</scope>
    <source>
        <strain evidence="2 3">An411</strain>
    </source>
</reference>
<organism evidence="2 3">
    <name type="scientific">Oscillibacter valericigenes</name>
    <dbReference type="NCBI Taxonomy" id="351091"/>
    <lineage>
        <taxon>Bacteria</taxon>
        <taxon>Bacillati</taxon>
        <taxon>Bacillota</taxon>
        <taxon>Clostridia</taxon>
        <taxon>Eubacteriales</taxon>
        <taxon>Oscillospiraceae</taxon>
        <taxon>Oscillibacter</taxon>
    </lineage>
</organism>
<name>A0ABS2FZF5_9FIRM</name>
<dbReference type="Gene3D" id="1.10.260.40">
    <property type="entry name" value="lambda repressor-like DNA-binding domains"/>
    <property type="match status" value="1"/>
</dbReference>
<dbReference type="InterPro" id="IPR010982">
    <property type="entry name" value="Lambda_DNA-bd_dom_sf"/>
</dbReference>
<protein>
    <submittedName>
        <fullName evidence="2">Helix-turn-helix transcriptional regulator</fullName>
    </submittedName>
</protein>
<dbReference type="Pfam" id="PF01381">
    <property type="entry name" value="HTH_3"/>
    <property type="match status" value="1"/>
</dbReference>
<gene>
    <name evidence="2" type="ORF">H9X91_13485</name>
</gene>
<dbReference type="RefSeq" id="WP_204805748.1">
    <property type="nucleotide sequence ID" value="NZ_JACSNX010000036.1"/>
</dbReference>
<dbReference type="Proteomes" id="UP000719500">
    <property type="component" value="Unassembled WGS sequence"/>
</dbReference>
<comment type="caution">
    <text evidence="2">The sequence shown here is derived from an EMBL/GenBank/DDBJ whole genome shotgun (WGS) entry which is preliminary data.</text>
</comment>
<evidence type="ECO:0000313" key="2">
    <source>
        <dbReference type="EMBL" id="MBM6852446.1"/>
    </source>
</evidence>
<evidence type="ECO:0000259" key="1">
    <source>
        <dbReference type="PROSITE" id="PS50943"/>
    </source>
</evidence>
<evidence type="ECO:0000313" key="3">
    <source>
        <dbReference type="Proteomes" id="UP000719500"/>
    </source>
</evidence>
<dbReference type="CDD" id="cd00093">
    <property type="entry name" value="HTH_XRE"/>
    <property type="match status" value="1"/>
</dbReference>
<dbReference type="SMART" id="SM00530">
    <property type="entry name" value="HTH_XRE"/>
    <property type="match status" value="1"/>
</dbReference>
<dbReference type="EMBL" id="JACSNX010000036">
    <property type="protein sequence ID" value="MBM6852446.1"/>
    <property type="molecule type" value="Genomic_DNA"/>
</dbReference>